<dbReference type="Pfam" id="PF00270">
    <property type="entry name" value="DEAD"/>
    <property type="match status" value="1"/>
</dbReference>
<dbReference type="Pfam" id="PF23445">
    <property type="entry name" value="WHD_SNRNP200"/>
    <property type="match status" value="1"/>
</dbReference>
<dbReference type="PANTHER" id="PTHR47961:SF4">
    <property type="entry name" value="ACTIVATING SIGNAL COINTEGRATOR 1 COMPLEX SUBUNIT 3"/>
    <property type="match status" value="1"/>
</dbReference>
<organism evidence="6 7">
    <name type="scientific">Cryomyces minteri</name>
    <dbReference type="NCBI Taxonomy" id="331657"/>
    <lineage>
        <taxon>Eukaryota</taxon>
        <taxon>Fungi</taxon>
        <taxon>Dikarya</taxon>
        <taxon>Ascomycota</taxon>
        <taxon>Pezizomycotina</taxon>
        <taxon>Dothideomycetes</taxon>
        <taxon>Dothideomycetes incertae sedis</taxon>
        <taxon>Cryomyces</taxon>
    </lineage>
</organism>
<evidence type="ECO:0000313" key="7">
    <source>
        <dbReference type="Proteomes" id="UP000308768"/>
    </source>
</evidence>
<dbReference type="STRING" id="331657.A0A4U0TSN0"/>
<dbReference type="FunFam" id="1.10.10.10:FF:000024">
    <property type="entry name" value="U5 small nuclear ribonucleoprotein helicase"/>
    <property type="match status" value="1"/>
</dbReference>
<dbReference type="AlphaFoldDB" id="A0A4U0TSN0"/>
<dbReference type="Proteomes" id="UP000308768">
    <property type="component" value="Unassembled WGS sequence"/>
</dbReference>
<dbReference type="Gene3D" id="3.40.50.300">
    <property type="entry name" value="P-loop containing nucleotide triphosphate hydrolases"/>
    <property type="match status" value="1"/>
</dbReference>
<dbReference type="PROSITE" id="PS51192">
    <property type="entry name" value="HELICASE_ATP_BIND_1"/>
    <property type="match status" value="1"/>
</dbReference>
<dbReference type="SUPFAM" id="SSF52540">
    <property type="entry name" value="P-loop containing nucleoside triphosphate hydrolases"/>
    <property type="match status" value="1"/>
</dbReference>
<evidence type="ECO:0000259" key="5">
    <source>
        <dbReference type="PROSITE" id="PS51192"/>
    </source>
</evidence>
<evidence type="ECO:0000256" key="4">
    <source>
        <dbReference type="ARBA" id="ARBA00022840"/>
    </source>
</evidence>
<dbReference type="GO" id="GO:0003676">
    <property type="term" value="F:nucleic acid binding"/>
    <property type="evidence" value="ECO:0007669"/>
    <property type="project" value="InterPro"/>
</dbReference>
<gene>
    <name evidence="6" type="ORF">B0A49_13739</name>
</gene>
<evidence type="ECO:0000256" key="3">
    <source>
        <dbReference type="ARBA" id="ARBA00022806"/>
    </source>
</evidence>
<comment type="caution">
    <text evidence="6">The sequence shown here is derived from an EMBL/GenBank/DDBJ whole genome shotgun (WGS) entry which is preliminary data.</text>
</comment>
<sequence>KLQHYLAAVTQQQPIESNFSKKLVDNLNAEIALGTVTSVPEAVQWVGYSYLFVRMQRNPMSYGIDWAEIRDDPQLVQRRRELIIKAARVLQQSQMIIFNESTEELRAKDVGRIAGFESGMGLKLVELTGDNTPDTRTIRDADIIITTPEKWDGISRSWQTRGYVRQVSLVIIDEIHLLGGDRGPILEIIVSRMNYIASQKKGSVRLVGMSTACANATDL</sequence>
<dbReference type="InterPro" id="IPR014001">
    <property type="entry name" value="Helicase_ATP-bd"/>
</dbReference>
<dbReference type="InterPro" id="IPR050474">
    <property type="entry name" value="Hel308_SKI2-like"/>
</dbReference>
<keyword evidence="1" id="KW-0547">Nucleotide-binding</keyword>
<dbReference type="InterPro" id="IPR057842">
    <property type="entry name" value="WH_MER3"/>
</dbReference>
<feature type="non-terminal residue" evidence="6">
    <location>
        <position position="219"/>
    </location>
</feature>
<keyword evidence="7" id="KW-1185">Reference proteome</keyword>
<dbReference type="InterPro" id="IPR011545">
    <property type="entry name" value="DEAD/DEAH_box_helicase_dom"/>
</dbReference>
<protein>
    <recommendedName>
        <fullName evidence="5">Helicase ATP-binding domain-containing protein</fullName>
    </recommendedName>
</protein>
<feature type="non-terminal residue" evidence="6">
    <location>
        <position position="1"/>
    </location>
</feature>
<dbReference type="OrthoDB" id="5575at2759"/>
<dbReference type="PANTHER" id="PTHR47961">
    <property type="entry name" value="DNA POLYMERASE THETA, PUTATIVE (AFU_ORTHOLOGUE AFUA_1G05260)-RELATED"/>
    <property type="match status" value="1"/>
</dbReference>
<name>A0A4U0TSN0_9PEZI</name>
<keyword evidence="4" id="KW-0067">ATP-binding</keyword>
<accession>A0A4U0TSN0</accession>
<keyword evidence="2" id="KW-0378">Hydrolase</keyword>
<dbReference type="GO" id="GO:0005524">
    <property type="term" value="F:ATP binding"/>
    <property type="evidence" value="ECO:0007669"/>
    <property type="project" value="UniProtKB-KW"/>
</dbReference>
<feature type="domain" description="Helicase ATP-binding" evidence="5">
    <location>
        <begin position="102"/>
        <end position="219"/>
    </location>
</feature>
<reference evidence="6 7" key="1">
    <citation type="submission" date="2017-03" db="EMBL/GenBank/DDBJ databases">
        <title>Genomes of endolithic fungi from Antarctica.</title>
        <authorList>
            <person name="Coleine C."/>
            <person name="Masonjones S."/>
            <person name="Stajich J.E."/>
        </authorList>
    </citation>
    <scope>NUCLEOTIDE SEQUENCE [LARGE SCALE GENOMIC DNA]</scope>
    <source>
        <strain evidence="6 7">CCFEE 5187</strain>
    </source>
</reference>
<evidence type="ECO:0000313" key="6">
    <source>
        <dbReference type="EMBL" id="TKA25168.1"/>
    </source>
</evidence>
<dbReference type="InterPro" id="IPR027417">
    <property type="entry name" value="P-loop_NTPase"/>
</dbReference>
<keyword evidence="3" id="KW-0347">Helicase</keyword>
<dbReference type="EMBL" id="NAJN01004196">
    <property type="protein sequence ID" value="TKA25168.1"/>
    <property type="molecule type" value="Genomic_DNA"/>
</dbReference>
<evidence type="ECO:0000256" key="2">
    <source>
        <dbReference type="ARBA" id="ARBA00022801"/>
    </source>
</evidence>
<evidence type="ECO:0000256" key="1">
    <source>
        <dbReference type="ARBA" id="ARBA00022741"/>
    </source>
</evidence>
<dbReference type="GO" id="GO:0016787">
    <property type="term" value="F:hydrolase activity"/>
    <property type="evidence" value="ECO:0007669"/>
    <property type="project" value="UniProtKB-KW"/>
</dbReference>
<dbReference type="GO" id="GO:0004386">
    <property type="term" value="F:helicase activity"/>
    <property type="evidence" value="ECO:0007669"/>
    <property type="project" value="UniProtKB-KW"/>
</dbReference>
<proteinExistence type="predicted"/>